<evidence type="ECO:0000259" key="3">
    <source>
        <dbReference type="SMART" id="SM00331"/>
    </source>
</evidence>
<keyword evidence="5" id="KW-1185">Reference proteome</keyword>
<reference evidence="4" key="1">
    <citation type="submission" date="2021-01" db="EMBL/GenBank/DDBJ databases">
        <title>Whole genome shotgun sequence of Planotetraspora thailandica NBRC 104271.</title>
        <authorList>
            <person name="Komaki H."/>
            <person name="Tamura T."/>
        </authorList>
    </citation>
    <scope>NUCLEOTIDE SEQUENCE</scope>
    <source>
        <strain evidence="4">NBRC 104271</strain>
    </source>
</reference>
<dbReference type="PANTHER" id="PTHR43156">
    <property type="entry name" value="STAGE II SPORULATION PROTEIN E-RELATED"/>
    <property type="match status" value="1"/>
</dbReference>
<dbReference type="PANTHER" id="PTHR43156:SF2">
    <property type="entry name" value="STAGE II SPORULATION PROTEIN E"/>
    <property type="match status" value="1"/>
</dbReference>
<accession>A0A8J3V877</accession>
<dbReference type="InterPro" id="IPR001932">
    <property type="entry name" value="PPM-type_phosphatase-like_dom"/>
</dbReference>
<feature type="domain" description="PPM-type phosphatase" evidence="3">
    <location>
        <begin position="232"/>
        <end position="447"/>
    </location>
</feature>
<evidence type="ECO:0000313" key="5">
    <source>
        <dbReference type="Proteomes" id="UP000605992"/>
    </source>
</evidence>
<dbReference type="GO" id="GO:0016791">
    <property type="term" value="F:phosphatase activity"/>
    <property type="evidence" value="ECO:0007669"/>
    <property type="project" value="TreeGrafter"/>
</dbReference>
<dbReference type="SMART" id="SM00331">
    <property type="entry name" value="PP2C_SIG"/>
    <property type="match status" value="1"/>
</dbReference>
<keyword evidence="1" id="KW-0378">Hydrolase</keyword>
<proteinExistence type="predicted"/>
<name>A0A8J3V877_9ACTN</name>
<dbReference type="InterPro" id="IPR035965">
    <property type="entry name" value="PAS-like_dom_sf"/>
</dbReference>
<protein>
    <recommendedName>
        <fullName evidence="3">PPM-type phosphatase domain-containing protein</fullName>
    </recommendedName>
</protein>
<dbReference type="AlphaFoldDB" id="A0A8J3V877"/>
<dbReference type="Proteomes" id="UP000605992">
    <property type="component" value="Unassembled WGS sequence"/>
</dbReference>
<dbReference type="InterPro" id="IPR036457">
    <property type="entry name" value="PPM-type-like_dom_sf"/>
</dbReference>
<organism evidence="4 5">
    <name type="scientific">Planotetraspora thailandica</name>
    <dbReference type="NCBI Taxonomy" id="487172"/>
    <lineage>
        <taxon>Bacteria</taxon>
        <taxon>Bacillati</taxon>
        <taxon>Actinomycetota</taxon>
        <taxon>Actinomycetes</taxon>
        <taxon>Streptosporangiales</taxon>
        <taxon>Streptosporangiaceae</taxon>
        <taxon>Planotetraspora</taxon>
    </lineage>
</organism>
<dbReference type="Pfam" id="PF07228">
    <property type="entry name" value="SpoIIE"/>
    <property type="match status" value="1"/>
</dbReference>
<dbReference type="SUPFAM" id="SSF55785">
    <property type="entry name" value="PYP-like sensor domain (PAS domain)"/>
    <property type="match status" value="1"/>
</dbReference>
<dbReference type="Gene3D" id="3.60.40.10">
    <property type="entry name" value="PPM-type phosphatase domain"/>
    <property type="match status" value="1"/>
</dbReference>
<evidence type="ECO:0000256" key="2">
    <source>
        <dbReference type="SAM" id="MobiDB-lite"/>
    </source>
</evidence>
<gene>
    <name evidence="4" type="ORF">Pth03_02140</name>
</gene>
<evidence type="ECO:0000313" key="4">
    <source>
        <dbReference type="EMBL" id="GII51825.1"/>
    </source>
</evidence>
<dbReference type="EMBL" id="BOOR01000004">
    <property type="protein sequence ID" value="GII51825.1"/>
    <property type="molecule type" value="Genomic_DNA"/>
</dbReference>
<dbReference type="Gene3D" id="3.30.450.20">
    <property type="entry name" value="PAS domain"/>
    <property type="match status" value="1"/>
</dbReference>
<evidence type="ECO:0000256" key="1">
    <source>
        <dbReference type="ARBA" id="ARBA00022801"/>
    </source>
</evidence>
<dbReference type="SUPFAM" id="SSF81606">
    <property type="entry name" value="PP2C-like"/>
    <property type="match status" value="1"/>
</dbReference>
<feature type="region of interest" description="Disordered" evidence="2">
    <location>
        <begin position="1"/>
        <end position="71"/>
    </location>
</feature>
<comment type="caution">
    <text evidence="4">The sequence shown here is derived from an EMBL/GenBank/DDBJ whole genome shotgun (WGS) entry which is preliminary data.</text>
</comment>
<sequence>MVGVAGGPQPPLPPADGRDTGALPCTIPDNTITATLVNPGDPPGGSVPVPTPSRETRSEHRQPRVPVPGPFDDGLLMLAQRESEMGWGHWDLTTGEASWSEHMYTIFGRDAGDGPISLLDLPAHADPDDRAPLDRALAQIVRLNGDGAEPVRAEFRIHRGDDVRDLSAVLEPAAAGVRGVIRDVTVRRRAERVLEESTRALLEVSRQAAQEQQIMAALRDAILPGHGTSITLPYASIAVRYVPAEKAASLGGDWYEATRLPGGRMFLAVGDVSGHGLPAIAEMAQLRHALVGLTMTGATPGLLLAWLNALVLNRLDDTTATVVCGYYDPPTRVFTWAQAGHLAPILVRHGQAEQLAAPHGVVLGATSGQPYSVAEIRLEPGDLLLMFTDGLIERRCRDIGEGLELTLQAAGEIWEHGEGLEGSLDRLIEEIGGPNPEDDTCLLAVSVLGS</sequence>
<dbReference type="InterPro" id="IPR052016">
    <property type="entry name" value="Bact_Sigma-Reg"/>
</dbReference>